<organism evidence="5 6">
    <name type="scientific">Nyssa sinensis</name>
    <dbReference type="NCBI Taxonomy" id="561372"/>
    <lineage>
        <taxon>Eukaryota</taxon>
        <taxon>Viridiplantae</taxon>
        <taxon>Streptophyta</taxon>
        <taxon>Embryophyta</taxon>
        <taxon>Tracheophyta</taxon>
        <taxon>Spermatophyta</taxon>
        <taxon>Magnoliopsida</taxon>
        <taxon>eudicotyledons</taxon>
        <taxon>Gunneridae</taxon>
        <taxon>Pentapetalae</taxon>
        <taxon>asterids</taxon>
        <taxon>Cornales</taxon>
        <taxon>Nyssaceae</taxon>
        <taxon>Nyssa</taxon>
    </lineage>
</organism>
<dbReference type="InterPro" id="IPR046364">
    <property type="entry name" value="Exo70_C"/>
</dbReference>
<keyword evidence="6" id="KW-1185">Reference proteome</keyword>
<dbReference type="OrthoDB" id="1922221at2759"/>
<dbReference type="GO" id="GO:0000145">
    <property type="term" value="C:exocyst"/>
    <property type="evidence" value="ECO:0007669"/>
    <property type="project" value="InterPro"/>
</dbReference>
<protein>
    <recommendedName>
        <fullName evidence="3">Exocyst subunit Exo70 family protein</fullName>
    </recommendedName>
</protein>
<dbReference type="PANTHER" id="PTHR12542:SF127">
    <property type="entry name" value="EXOCYST COMPLEX COMPONENT EXO70C1"/>
    <property type="match status" value="1"/>
</dbReference>
<dbReference type="Proteomes" id="UP000325577">
    <property type="component" value="Linkage Group LG1"/>
</dbReference>
<comment type="similarity">
    <text evidence="1 3">Belongs to the EXO70 family.</text>
</comment>
<dbReference type="PANTHER" id="PTHR12542">
    <property type="entry name" value="EXOCYST COMPLEX PROTEIN EXO70"/>
    <property type="match status" value="1"/>
</dbReference>
<gene>
    <name evidence="5" type="ORF">F0562_004476</name>
</gene>
<keyword evidence="3" id="KW-0653">Protein transport</keyword>
<dbReference type="SUPFAM" id="SSF74788">
    <property type="entry name" value="Cullin repeat-like"/>
    <property type="match status" value="1"/>
</dbReference>
<name>A0A5J5BYJ4_9ASTE</name>
<evidence type="ECO:0000259" key="4">
    <source>
        <dbReference type="Pfam" id="PF03081"/>
    </source>
</evidence>
<evidence type="ECO:0000313" key="5">
    <source>
        <dbReference type="EMBL" id="KAA8548263.1"/>
    </source>
</evidence>
<dbReference type="Pfam" id="PF03081">
    <property type="entry name" value="Exo70_C"/>
    <property type="match status" value="1"/>
</dbReference>
<accession>A0A5J5BYJ4</accession>
<dbReference type="AlphaFoldDB" id="A0A5J5BYJ4"/>
<sequence>MGDTWFRKRSSDLRLYHKNYQRETWGKLLHCLTHEGLNVNGKVVKPVLKERFKSFNAMFDEIHRAQSTWVVSDEQLQSELRVSISAVVIPAYRSFMARFSQTFTPGRQTEKYIKYQPEDMETYIDELFDGSATPTGRTETMTNHHGTLQLQRIYPSVSNGTNNIPTLFRKTSRTNPQISSIYEEIEHTSPTITALFLMR</sequence>
<dbReference type="GO" id="GO:0015031">
    <property type="term" value="P:protein transport"/>
    <property type="evidence" value="ECO:0007669"/>
    <property type="project" value="UniProtKB-KW"/>
</dbReference>
<evidence type="ECO:0000256" key="1">
    <source>
        <dbReference type="ARBA" id="ARBA00006756"/>
    </source>
</evidence>
<reference evidence="5 6" key="1">
    <citation type="submission" date="2019-09" db="EMBL/GenBank/DDBJ databases">
        <title>A chromosome-level genome assembly of the Chinese tupelo Nyssa sinensis.</title>
        <authorList>
            <person name="Yang X."/>
            <person name="Kang M."/>
            <person name="Yang Y."/>
            <person name="Xiong H."/>
            <person name="Wang M."/>
            <person name="Zhang Z."/>
            <person name="Wang Z."/>
            <person name="Wu H."/>
            <person name="Ma T."/>
            <person name="Liu J."/>
            <person name="Xi Z."/>
        </authorList>
    </citation>
    <scope>NUCLEOTIDE SEQUENCE [LARGE SCALE GENOMIC DNA]</scope>
    <source>
        <strain evidence="5">J267</strain>
        <tissue evidence="5">Leaf</tissue>
    </source>
</reference>
<dbReference type="InterPro" id="IPR004140">
    <property type="entry name" value="Exo70"/>
</dbReference>
<keyword evidence="2 3" id="KW-0813">Transport</keyword>
<evidence type="ECO:0000313" key="6">
    <source>
        <dbReference type="Proteomes" id="UP000325577"/>
    </source>
</evidence>
<comment type="function">
    <text evidence="3">Component of the exocyst complex.</text>
</comment>
<feature type="domain" description="Exocyst complex subunit Exo70 C-terminal" evidence="4">
    <location>
        <begin position="1"/>
        <end position="126"/>
    </location>
</feature>
<dbReference type="EMBL" id="CM018032">
    <property type="protein sequence ID" value="KAA8548263.1"/>
    <property type="molecule type" value="Genomic_DNA"/>
</dbReference>
<keyword evidence="3" id="KW-0268">Exocytosis</keyword>
<evidence type="ECO:0000256" key="3">
    <source>
        <dbReference type="RuleBase" id="RU365026"/>
    </source>
</evidence>
<dbReference type="InterPro" id="IPR016159">
    <property type="entry name" value="Cullin_repeat-like_dom_sf"/>
</dbReference>
<dbReference type="GO" id="GO:0005546">
    <property type="term" value="F:phosphatidylinositol-4,5-bisphosphate binding"/>
    <property type="evidence" value="ECO:0007669"/>
    <property type="project" value="InterPro"/>
</dbReference>
<dbReference type="Gene3D" id="1.20.1280.170">
    <property type="entry name" value="Exocyst complex component Exo70"/>
    <property type="match status" value="1"/>
</dbReference>
<evidence type="ECO:0000256" key="2">
    <source>
        <dbReference type="ARBA" id="ARBA00022448"/>
    </source>
</evidence>
<proteinExistence type="inferred from homology"/>
<dbReference type="GO" id="GO:0006887">
    <property type="term" value="P:exocytosis"/>
    <property type="evidence" value="ECO:0007669"/>
    <property type="project" value="UniProtKB-KW"/>
</dbReference>